<dbReference type="EMBL" id="RJSG01000002">
    <property type="protein sequence ID" value="RNL80104.1"/>
    <property type="molecule type" value="Genomic_DNA"/>
</dbReference>
<organism evidence="3 4">
    <name type="scientific">Nocardioides marmorisolisilvae</name>
    <dbReference type="NCBI Taxonomy" id="1542737"/>
    <lineage>
        <taxon>Bacteria</taxon>
        <taxon>Bacillati</taxon>
        <taxon>Actinomycetota</taxon>
        <taxon>Actinomycetes</taxon>
        <taxon>Propionibacteriales</taxon>
        <taxon>Nocardioidaceae</taxon>
        <taxon>Nocardioides</taxon>
    </lineage>
</organism>
<feature type="region of interest" description="Disordered" evidence="1">
    <location>
        <begin position="180"/>
        <end position="204"/>
    </location>
</feature>
<name>A0A3N0DWV5_9ACTN</name>
<keyword evidence="2" id="KW-0472">Membrane</keyword>
<keyword evidence="2" id="KW-1133">Transmembrane helix</keyword>
<evidence type="ECO:0000256" key="2">
    <source>
        <dbReference type="SAM" id="Phobius"/>
    </source>
</evidence>
<evidence type="ECO:0000256" key="1">
    <source>
        <dbReference type="SAM" id="MobiDB-lite"/>
    </source>
</evidence>
<comment type="caution">
    <text evidence="3">The sequence shown here is derived from an EMBL/GenBank/DDBJ whole genome shotgun (WGS) entry which is preliminary data.</text>
</comment>
<accession>A0A3N0DWV5</accession>
<sequence>MSCNECQTGKTLYDKTVVRRAAATSRRARRTMASGLVLSLLALGGAATLAPAHAADFSGFSTHAQATPLRIELREPAIPIPADPQAEFNFSYTKVDGTSGPIGTARASAMWPGDSVGEGLKTFGEQLGLPAPLLVLTNGGYPVQVNAQSPGDTTSQTQEFFAGMTGKVNTSGKQAVAKVGYGTSGDVDPGDNGTTTAPSSPSLLDSLKNGDLSALGNALTGTKSGGANDPQPSAGPLGNLSLLVNAGGMDSISTTNYDPDADKVTATATSRLGNISLLAGIVQLTGVEVITTVTSNIAEGAKIYKKVNVGGMSIAGNKFVFTGTGIEAQGKQTPIPGLPDAPAAALKALGISFHLGEVTQDKSGSSGTITAEGLRITIDTAPLRSKLPSLPLGDLINKLPDLPGQASILKGLLLALTEAHPRLDLVLGQSTASAQTVPAIDNGSVTPPDLGGVVTPPSTGDTPITAPLPGENAPLPTGEQQNNPNIKYTNAPGLPPLGSIPMWLLLLGLAAALGVGWYVRTAGLLLFGAAGACGHGLKSGIPDLRKA</sequence>
<dbReference type="Proteomes" id="UP000277094">
    <property type="component" value="Unassembled WGS sequence"/>
</dbReference>
<dbReference type="RefSeq" id="WP_123234606.1">
    <property type="nucleotide sequence ID" value="NZ_RJSG01000002.1"/>
</dbReference>
<evidence type="ECO:0000313" key="4">
    <source>
        <dbReference type="Proteomes" id="UP000277094"/>
    </source>
</evidence>
<feature type="transmembrane region" description="Helical" evidence="2">
    <location>
        <begin position="500"/>
        <end position="519"/>
    </location>
</feature>
<proteinExistence type="predicted"/>
<dbReference type="OrthoDB" id="3777113at2"/>
<feature type="compositionally biased region" description="Polar residues" evidence="1">
    <location>
        <begin position="192"/>
        <end position="203"/>
    </location>
</feature>
<keyword evidence="4" id="KW-1185">Reference proteome</keyword>
<evidence type="ECO:0000313" key="3">
    <source>
        <dbReference type="EMBL" id="RNL80104.1"/>
    </source>
</evidence>
<protein>
    <submittedName>
        <fullName evidence="3">Uncharacterized protein</fullName>
    </submittedName>
</protein>
<gene>
    <name evidence="3" type="ORF">EFL95_14435</name>
</gene>
<keyword evidence="2" id="KW-0812">Transmembrane</keyword>
<dbReference type="AlphaFoldDB" id="A0A3N0DWV5"/>
<reference evidence="3 4" key="1">
    <citation type="submission" date="2018-11" db="EMBL/GenBank/DDBJ databases">
        <authorList>
            <person name="Li F."/>
        </authorList>
    </citation>
    <scope>NUCLEOTIDE SEQUENCE [LARGE SCALE GENOMIC DNA]</scope>
    <source>
        <strain evidence="3 4">KIS18-7</strain>
    </source>
</reference>